<dbReference type="InterPro" id="IPR010099">
    <property type="entry name" value="SDR39U1"/>
</dbReference>
<comment type="caution">
    <text evidence="6">The sequence shown here is derived from an EMBL/GenBank/DDBJ whole genome shotgun (WGS) entry which is preliminary data.</text>
</comment>
<evidence type="ECO:0000256" key="1">
    <source>
        <dbReference type="ARBA" id="ARBA00008918"/>
    </source>
</evidence>
<reference evidence="6 7" key="1">
    <citation type="submission" date="2016-11" db="EMBL/GenBank/DDBJ databases">
        <title>Study of marine rhodopsin-containing bacteria.</title>
        <authorList>
            <person name="Yoshizawa S."/>
            <person name="Kumagai Y."/>
            <person name="Kogure K."/>
        </authorList>
    </citation>
    <scope>NUCLEOTIDE SEQUENCE [LARGE SCALE GENOMIC DNA]</scope>
    <source>
        <strain evidence="6 7">SAORIC-28</strain>
    </source>
</reference>
<dbReference type="SUPFAM" id="SSF51735">
    <property type="entry name" value="NAD(P)-binding Rossmann-fold domains"/>
    <property type="match status" value="1"/>
</dbReference>
<evidence type="ECO:0000259" key="5">
    <source>
        <dbReference type="Pfam" id="PF08338"/>
    </source>
</evidence>
<dbReference type="InterPro" id="IPR001509">
    <property type="entry name" value="Epimerase_deHydtase"/>
</dbReference>
<dbReference type="SUPFAM" id="SSF55961">
    <property type="entry name" value="Bet v1-like"/>
    <property type="match status" value="1"/>
</dbReference>
<evidence type="ECO:0000256" key="2">
    <source>
        <dbReference type="ARBA" id="ARBA00009353"/>
    </source>
</evidence>
<sequence length="473" mass="51360">MRYTSYLDVPVPAAELFRWHARPGAFERLAPPWQPVSLREHEGIRDGDRAVIRLGTTLVGLDWVAEHQGYSEGCLDGHGACQFEDVQVEGPFAAWHHTHRMLPSESGSVLEDDVEYELPLGGLAEVAAPFGERQIERMFAYRHRVTHEDLRRHAEADAPPMTVAVTGASGLLGSALTAFLQGGGHTVVRLVRRREDAGSRGPQDEAVYWNVEAGEVDLDALRRAAPDAVVHLAGEPITALNGTTGARRRIWESRTKGTQLLSRALAALDPTPRVLVSASASGYYGSRGDTVLPESAAPGEGFLPEVCRAWEASTAEAEAAGIRTVHARIGLVTTPKGGLLQPLAPVTALGLGGWPGDGDAWWPWIALDDVVYALHHALLDDDLTGPMNLAAPEPVRTRDFIQTLASVQNRPAVVRVPEEWVRALGGELARRVALQSIRMVPRKLLDRGFRFATPDLDVALGHLLGRLDTHTLP</sequence>
<dbReference type="Pfam" id="PF08338">
    <property type="entry name" value="DUF1731"/>
    <property type="match status" value="1"/>
</dbReference>
<dbReference type="InterPro" id="IPR013549">
    <property type="entry name" value="DUF1731"/>
</dbReference>
<feature type="domain" description="DUF1731" evidence="5">
    <location>
        <begin position="416"/>
        <end position="463"/>
    </location>
</feature>
<feature type="domain" description="NAD-dependent epimerase/dehydratase" evidence="3">
    <location>
        <begin position="163"/>
        <end position="380"/>
    </location>
</feature>
<dbReference type="Gene3D" id="3.30.530.20">
    <property type="match status" value="1"/>
</dbReference>
<dbReference type="Pfam" id="PF01370">
    <property type="entry name" value="Epimerase"/>
    <property type="match status" value="1"/>
</dbReference>
<dbReference type="Pfam" id="PF03364">
    <property type="entry name" value="Polyketide_cyc"/>
    <property type="match status" value="1"/>
</dbReference>
<gene>
    <name evidence="6" type="ORF">BSZ37_15820</name>
</gene>
<dbReference type="AlphaFoldDB" id="A0A271J3D8"/>
<dbReference type="Proteomes" id="UP000216339">
    <property type="component" value="Unassembled WGS sequence"/>
</dbReference>
<dbReference type="EMBL" id="MQWD01000001">
    <property type="protein sequence ID" value="PAP77807.1"/>
    <property type="molecule type" value="Genomic_DNA"/>
</dbReference>
<dbReference type="InterPro" id="IPR023393">
    <property type="entry name" value="START-like_dom_sf"/>
</dbReference>
<dbReference type="NCBIfam" id="TIGR01777">
    <property type="entry name" value="yfcH"/>
    <property type="match status" value="1"/>
</dbReference>
<protein>
    <submittedName>
        <fullName evidence="6">TIGR01777 family protein</fullName>
    </submittedName>
</protein>
<dbReference type="InterPro" id="IPR005031">
    <property type="entry name" value="COQ10_START"/>
</dbReference>
<evidence type="ECO:0000313" key="7">
    <source>
        <dbReference type="Proteomes" id="UP000216339"/>
    </source>
</evidence>
<organism evidence="6 7">
    <name type="scientific">Rubrivirga marina</name>
    <dbReference type="NCBI Taxonomy" id="1196024"/>
    <lineage>
        <taxon>Bacteria</taxon>
        <taxon>Pseudomonadati</taxon>
        <taxon>Rhodothermota</taxon>
        <taxon>Rhodothermia</taxon>
        <taxon>Rhodothermales</taxon>
        <taxon>Rubricoccaceae</taxon>
        <taxon>Rubrivirga</taxon>
    </lineage>
</organism>
<dbReference type="RefSeq" id="WP_095511475.1">
    <property type="nucleotide sequence ID" value="NZ_MQWD01000001.1"/>
</dbReference>
<dbReference type="Gene3D" id="3.40.50.720">
    <property type="entry name" value="NAD(P)-binding Rossmann-like Domain"/>
    <property type="match status" value="1"/>
</dbReference>
<proteinExistence type="inferred from homology"/>
<name>A0A271J3D8_9BACT</name>
<dbReference type="PANTHER" id="PTHR11092">
    <property type="entry name" value="SUGAR NUCLEOTIDE EPIMERASE RELATED"/>
    <property type="match status" value="1"/>
</dbReference>
<dbReference type="InterPro" id="IPR036291">
    <property type="entry name" value="NAD(P)-bd_dom_sf"/>
</dbReference>
<evidence type="ECO:0000313" key="6">
    <source>
        <dbReference type="EMBL" id="PAP77807.1"/>
    </source>
</evidence>
<evidence type="ECO:0000259" key="3">
    <source>
        <dbReference type="Pfam" id="PF01370"/>
    </source>
</evidence>
<dbReference type="CDD" id="cd07820">
    <property type="entry name" value="SRPBCC_3"/>
    <property type="match status" value="1"/>
</dbReference>
<evidence type="ECO:0000259" key="4">
    <source>
        <dbReference type="Pfam" id="PF03364"/>
    </source>
</evidence>
<comment type="similarity">
    <text evidence="1">Belongs to the ribosome association toxin RatA family.</text>
</comment>
<comment type="similarity">
    <text evidence="2">Belongs to the NAD(P)-dependent epimerase/dehydratase family. SDR39U1 subfamily.</text>
</comment>
<feature type="domain" description="Coenzyme Q-binding protein COQ10 START" evidence="4">
    <location>
        <begin position="9"/>
        <end position="139"/>
    </location>
</feature>
<dbReference type="PANTHER" id="PTHR11092:SF0">
    <property type="entry name" value="EPIMERASE FAMILY PROTEIN SDR39U1"/>
    <property type="match status" value="1"/>
</dbReference>
<dbReference type="OrthoDB" id="9801773at2"/>
<accession>A0A271J3D8</accession>
<keyword evidence="7" id="KW-1185">Reference proteome</keyword>